<dbReference type="RefSeq" id="WP_013278271.1">
    <property type="nucleotide sequence ID" value="NC_014378.1"/>
</dbReference>
<dbReference type="eggNOG" id="COG2308">
    <property type="taxonomic scope" value="Bacteria"/>
</dbReference>
<sequence length="444" mass="51783">MLEEAVVEYHNLLAEEPDKYARDLEKIYHKLEAENIYYHGEVIPILYQPLFFSQSEIDQISRLTAKLSSILTKVINRYLVDEEFRSYFGFSQELEDLILANPGYSSPVPMARFDIFYYGEEDYKFCELNTDGSSGMVKTNVLEKKFLQAEGIKGLTEKTDYNFAYCELLDEWLDILLANYQEFNPEDDSPNIAIMDFDNLGMVSEFEYFRVLLQNSGYRTVIVDPRELKYENNKLYYGGLEIDLIYRRAVTIDIMEYYSEIEDLLAAYYNQDVCIVGSFRSQIIHNKIIFAILHDEDKTGFLDKEDRRFIEEYIPETALITKERQQLNYIKDNREELVLKPLDFYGAQGVYIGCDLTPSQWEDALNNIQPEQYLVQKFCSIPELEMAVLEEDELRLESFKYTLGLFMYNLSFAGIYTRAGKDNLIASSTGCVTLPNFVVGENRI</sequence>
<protein>
    <recommendedName>
        <fullName evidence="6">Glutathionylspermidine synthase pre-ATP-grasp-like domain-containing protein</fullName>
    </recommendedName>
</protein>
<dbReference type="InterPro" id="IPR005494">
    <property type="entry name" value="GSPS_pre-ATP-grasp-like_dom"/>
</dbReference>
<evidence type="ECO:0000256" key="4">
    <source>
        <dbReference type="ARBA" id="ARBA00022840"/>
    </source>
</evidence>
<dbReference type="GO" id="GO:0005524">
    <property type="term" value="F:ATP binding"/>
    <property type="evidence" value="ECO:0007669"/>
    <property type="project" value="UniProtKB-KW"/>
</dbReference>
<dbReference type="Proteomes" id="UP000001661">
    <property type="component" value="Chromosome"/>
</dbReference>
<dbReference type="STRING" id="574087.Acear_1312"/>
<keyword evidence="8" id="KW-1185">Reference proteome</keyword>
<keyword evidence="5" id="KW-0460">Magnesium</keyword>
<evidence type="ECO:0000259" key="6">
    <source>
        <dbReference type="Pfam" id="PF03738"/>
    </source>
</evidence>
<dbReference type="SUPFAM" id="SSF56059">
    <property type="entry name" value="Glutathione synthetase ATP-binding domain-like"/>
    <property type="match status" value="1"/>
</dbReference>
<dbReference type="Gene3D" id="3.30.1490.270">
    <property type="match status" value="1"/>
</dbReference>
<dbReference type="AlphaFoldDB" id="D9QQN4"/>
<dbReference type="EMBL" id="CP002105">
    <property type="protein sequence ID" value="ADL12825.1"/>
    <property type="molecule type" value="Genomic_DNA"/>
</dbReference>
<feature type="domain" description="Glutathionylspermidine synthase pre-ATP-grasp-like" evidence="6">
    <location>
        <begin position="52"/>
        <end position="421"/>
    </location>
</feature>
<dbReference type="GO" id="GO:0016874">
    <property type="term" value="F:ligase activity"/>
    <property type="evidence" value="ECO:0007669"/>
    <property type="project" value="UniProtKB-KW"/>
</dbReference>
<evidence type="ECO:0000256" key="5">
    <source>
        <dbReference type="ARBA" id="ARBA00022842"/>
    </source>
</evidence>
<name>D9QQN4_ACEAZ</name>
<dbReference type="GO" id="GO:0046872">
    <property type="term" value="F:metal ion binding"/>
    <property type="evidence" value="ECO:0007669"/>
    <property type="project" value="UniProtKB-KW"/>
</dbReference>
<gene>
    <name evidence="7" type="ordered locus">Acear_1312</name>
</gene>
<dbReference type="KEGG" id="aar:Acear_1312"/>
<evidence type="ECO:0000313" key="8">
    <source>
        <dbReference type="Proteomes" id="UP000001661"/>
    </source>
</evidence>
<keyword evidence="3" id="KW-0547">Nucleotide-binding</keyword>
<dbReference type="OrthoDB" id="9771802at2"/>
<accession>D9QQN4</accession>
<reference evidence="7 8" key="1">
    <citation type="journal article" date="2010" name="Stand. Genomic Sci.">
        <title>Complete genome sequence of Acetohalobium arabaticum type strain (Z-7288).</title>
        <authorList>
            <person name="Sikorski J."/>
            <person name="Lapidus A."/>
            <person name="Chertkov O."/>
            <person name="Lucas S."/>
            <person name="Copeland A."/>
            <person name="Glavina Del Rio T."/>
            <person name="Nolan M."/>
            <person name="Tice H."/>
            <person name="Cheng J.F."/>
            <person name="Han C."/>
            <person name="Brambilla E."/>
            <person name="Pitluck S."/>
            <person name="Liolios K."/>
            <person name="Ivanova N."/>
            <person name="Mavromatis K."/>
            <person name="Mikhailova N."/>
            <person name="Pati A."/>
            <person name="Bruce D."/>
            <person name="Detter C."/>
            <person name="Tapia R."/>
            <person name="Goodwin L."/>
            <person name="Chen A."/>
            <person name="Palaniappan K."/>
            <person name="Land M."/>
            <person name="Hauser L."/>
            <person name="Chang Y.J."/>
            <person name="Jeffries C.D."/>
            <person name="Rohde M."/>
            <person name="Goker M."/>
            <person name="Spring S."/>
            <person name="Woyke T."/>
            <person name="Bristow J."/>
            <person name="Eisen J.A."/>
            <person name="Markowitz V."/>
            <person name="Hugenholtz P."/>
            <person name="Kyrpides N.C."/>
            <person name="Klenk H.P."/>
        </authorList>
    </citation>
    <scope>NUCLEOTIDE SEQUENCE [LARGE SCALE GENOMIC DNA]</scope>
    <source>
        <strain evidence="8">ATCC 49924 / DSM 5501 / Z-7288</strain>
    </source>
</reference>
<evidence type="ECO:0000256" key="1">
    <source>
        <dbReference type="ARBA" id="ARBA00022598"/>
    </source>
</evidence>
<keyword evidence="2" id="KW-0479">Metal-binding</keyword>
<organism evidence="7 8">
    <name type="scientific">Acetohalobium arabaticum (strain ATCC 49924 / DSM 5501 / Z-7288)</name>
    <dbReference type="NCBI Taxonomy" id="574087"/>
    <lineage>
        <taxon>Bacteria</taxon>
        <taxon>Bacillati</taxon>
        <taxon>Bacillota</taxon>
        <taxon>Clostridia</taxon>
        <taxon>Halanaerobiales</taxon>
        <taxon>Halobacteroidaceae</taxon>
        <taxon>Acetohalobium</taxon>
    </lineage>
</organism>
<evidence type="ECO:0000313" key="7">
    <source>
        <dbReference type="EMBL" id="ADL12825.1"/>
    </source>
</evidence>
<dbReference type="Pfam" id="PF03738">
    <property type="entry name" value="GSP_synth"/>
    <property type="match status" value="1"/>
</dbReference>
<keyword evidence="4" id="KW-0067">ATP-binding</keyword>
<evidence type="ECO:0000256" key="2">
    <source>
        <dbReference type="ARBA" id="ARBA00022723"/>
    </source>
</evidence>
<proteinExistence type="predicted"/>
<evidence type="ECO:0000256" key="3">
    <source>
        <dbReference type="ARBA" id="ARBA00022741"/>
    </source>
</evidence>
<keyword evidence="1" id="KW-0436">Ligase</keyword>
<dbReference type="HOGENOM" id="CLU_045981_1_0_9"/>